<evidence type="ECO:0000313" key="3">
    <source>
        <dbReference type="Proteomes" id="UP001205105"/>
    </source>
</evidence>
<comment type="caution">
    <text evidence="2">The sequence shown here is derived from an EMBL/GenBank/DDBJ whole genome shotgun (WGS) entry which is preliminary data.</text>
</comment>
<proteinExistence type="predicted"/>
<evidence type="ECO:0000313" key="2">
    <source>
        <dbReference type="EMBL" id="KAI7837971.1"/>
    </source>
</evidence>
<keyword evidence="3" id="KW-1185">Reference proteome</keyword>
<feature type="compositionally biased region" description="Low complexity" evidence="1">
    <location>
        <begin position="437"/>
        <end position="452"/>
    </location>
</feature>
<name>A0AAD5DJ94_9CHLO</name>
<organism evidence="2 3">
    <name type="scientific">Chlorella ohadii</name>
    <dbReference type="NCBI Taxonomy" id="2649997"/>
    <lineage>
        <taxon>Eukaryota</taxon>
        <taxon>Viridiplantae</taxon>
        <taxon>Chlorophyta</taxon>
        <taxon>core chlorophytes</taxon>
        <taxon>Trebouxiophyceae</taxon>
        <taxon>Chlorellales</taxon>
        <taxon>Chlorellaceae</taxon>
        <taxon>Chlorella clade</taxon>
        <taxon>Chlorella</taxon>
    </lineage>
</organism>
<dbReference type="AlphaFoldDB" id="A0AAD5DJ94"/>
<dbReference type="Proteomes" id="UP001205105">
    <property type="component" value="Unassembled WGS sequence"/>
</dbReference>
<accession>A0AAD5DJ94</accession>
<gene>
    <name evidence="2" type="ORF">COHA_008274</name>
</gene>
<dbReference type="EMBL" id="JADXDR010000139">
    <property type="protein sequence ID" value="KAI7837971.1"/>
    <property type="molecule type" value="Genomic_DNA"/>
</dbReference>
<sequence>MPLVSFVQWFPVFNPNQAGDFERVLKSLRAWVAAADAQGIPACAAAVAVDKYGDVVELRQLYAGSSNMAASPAGGNGTGGGTTPIIPPVSPVVPIIPGGGLPTTNSSNTIFASVRMSLGAVGCPTWNGTGYWAAASKPAAIDWDEAMEMVGKLCASPALAGPTLLAAFEKPGTPEANNAVAASIQSCPGTGDSTWVGWMYIKTANPKDDHSDGSQAVSYAEKWVAAADAAGYALCVGVGQFDPNMALVQPLRLTHNPTSWSGTGKPGVNGVFNAWTLPDPDLRGQPTACKAWNGTGWAVDGTQWKGTVANPAPVDQTQFKAYVNAICANEATAGATLAAALKAGGATAQLAAYTMLYKCTDNSTVGLSQAAFDAASPFSSTDTQRAISFAKAWRDALDAIGYPACITVSLWDNGNVVSQTQVHPGGETPVGGGGGITPPVIAPPTITFDRAN</sequence>
<protein>
    <submittedName>
        <fullName evidence="2">Uncharacterized protein</fullName>
    </submittedName>
</protein>
<evidence type="ECO:0000256" key="1">
    <source>
        <dbReference type="SAM" id="MobiDB-lite"/>
    </source>
</evidence>
<reference evidence="2" key="1">
    <citation type="submission" date="2020-11" db="EMBL/GenBank/DDBJ databases">
        <title>Chlorella ohadii genome sequencing and assembly.</title>
        <authorList>
            <person name="Murik O."/>
            <person name="Treves H."/>
            <person name="Kedem I."/>
            <person name="Shotland Y."/>
            <person name="Kaplan A."/>
        </authorList>
    </citation>
    <scope>NUCLEOTIDE SEQUENCE</scope>
    <source>
        <strain evidence="2">1</strain>
    </source>
</reference>
<feature type="region of interest" description="Disordered" evidence="1">
    <location>
        <begin position="425"/>
        <end position="452"/>
    </location>
</feature>